<feature type="binding site" evidence="6">
    <location>
        <position position="191"/>
    </location>
    <ligand>
        <name>(6R)-5,10-methylene-5,6,7,8-tetrahydrofolate</name>
        <dbReference type="ChEBI" id="CHEBI:15636"/>
    </ligand>
</feature>
<keyword evidence="3 6" id="KW-0489">Methyltransferase</keyword>
<dbReference type="NCBIfam" id="TIGR03284">
    <property type="entry name" value="thym_sym"/>
    <property type="match status" value="1"/>
</dbReference>
<dbReference type="CDD" id="cd00351">
    <property type="entry name" value="TS_Pyrimidine_HMase"/>
    <property type="match status" value="1"/>
</dbReference>
<evidence type="ECO:0000256" key="5">
    <source>
        <dbReference type="ARBA" id="ARBA00022727"/>
    </source>
</evidence>
<comment type="function">
    <text evidence="6">Catalyzes the reductive methylation of 2'-deoxyuridine-5'-monophosphate (dUMP) to 2'-deoxythymidine-5'-monophosphate (dTMP) while utilizing 5,10-methylenetetrahydrofolate (mTHF) as the methyl donor and reductant in the reaction, yielding dihydrofolate (DHF) as a by-product. This enzymatic reaction provides an intracellular de novo source of dTMP, an essential precursor for DNA biosynthesis.</text>
</comment>
<keyword evidence="4 6" id="KW-0808">Transferase</keyword>
<evidence type="ECO:0000313" key="9">
    <source>
        <dbReference type="EMBL" id="KRO38812.1"/>
    </source>
</evidence>
<dbReference type="GO" id="GO:0004799">
    <property type="term" value="F:thymidylate synthase activity"/>
    <property type="evidence" value="ECO:0007669"/>
    <property type="project" value="UniProtKB-UniRule"/>
</dbReference>
<feature type="active site" description="Nucleophile" evidence="6">
    <location>
        <position position="167"/>
    </location>
</feature>
<comment type="caution">
    <text evidence="6">Lacks conserved residue(s) required for the propagation of feature annotation.</text>
</comment>
<dbReference type="PROSITE" id="PS00091">
    <property type="entry name" value="THYMIDYLATE_SYNTHASE"/>
    <property type="match status" value="1"/>
</dbReference>
<proteinExistence type="inferred from homology"/>
<comment type="similarity">
    <text evidence="6">Belongs to the thymidylate synthase family. Bacterial-type ThyA subfamily.</text>
</comment>
<comment type="pathway">
    <text evidence="6">Pyrimidine metabolism; dTTP biosynthesis.</text>
</comment>
<keyword evidence="5 6" id="KW-0545">Nucleotide biosynthesis</keyword>
<dbReference type="InterPro" id="IPR036926">
    <property type="entry name" value="Thymidate_synth/dCMP_Mease_sf"/>
</dbReference>
<dbReference type="InterPro" id="IPR020940">
    <property type="entry name" value="Thymidylate_synthase_AS"/>
</dbReference>
<organism evidence="9 10">
    <name type="scientific">SAR86 cluster bacterium BACL1 MAG-120920-bin57</name>
    <dbReference type="NCBI Taxonomy" id="1655571"/>
    <lineage>
        <taxon>Bacteria</taxon>
        <taxon>Pseudomonadati</taxon>
        <taxon>Pseudomonadota</taxon>
        <taxon>Gammaproteobacteria</taxon>
        <taxon>SAR86 cluster</taxon>
    </lineage>
</organism>
<evidence type="ECO:0000256" key="7">
    <source>
        <dbReference type="PROSITE-ProRule" id="PRU10016"/>
    </source>
</evidence>
<feature type="binding site" description="in other chain" evidence="6">
    <location>
        <position position="199"/>
    </location>
    <ligand>
        <name>dUMP</name>
        <dbReference type="ChEBI" id="CHEBI:246422"/>
        <note>ligand shared between dimeric partners</note>
    </ligand>
</feature>
<feature type="binding site" evidence="6">
    <location>
        <position position="287"/>
    </location>
    <ligand>
        <name>(6R)-5,10-methylene-5,6,7,8-tetrahydrofolate</name>
        <dbReference type="ChEBI" id="CHEBI:15636"/>
    </ligand>
</feature>
<comment type="subcellular location">
    <subcellularLocation>
        <location evidence="6">Cytoplasm</location>
    </subcellularLocation>
</comment>
<dbReference type="GO" id="GO:0005829">
    <property type="term" value="C:cytosol"/>
    <property type="evidence" value="ECO:0007669"/>
    <property type="project" value="TreeGrafter"/>
</dbReference>
<dbReference type="PANTHER" id="PTHR11548">
    <property type="entry name" value="THYMIDYLATE SYNTHASE 1"/>
    <property type="match status" value="1"/>
</dbReference>
<feature type="active site" evidence="7">
    <location>
        <position position="167"/>
    </location>
</feature>
<dbReference type="UniPathway" id="UPA00575"/>
<dbReference type="Gene3D" id="3.30.572.10">
    <property type="entry name" value="Thymidylate synthase/dCMP hydroxymethylase domain"/>
    <property type="match status" value="1"/>
</dbReference>
<keyword evidence="2 6" id="KW-0963">Cytoplasm</keyword>
<evidence type="ECO:0000313" key="10">
    <source>
        <dbReference type="Proteomes" id="UP000050874"/>
    </source>
</evidence>
<feature type="binding site" evidence="6">
    <location>
        <begin position="147"/>
        <end position="148"/>
    </location>
    <ligand>
        <name>dUMP</name>
        <dbReference type="ChEBI" id="CHEBI:246422"/>
        <note>ligand shared between dimeric partners</note>
    </ligand>
</feature>
<dbReference type="EMBL" id="LIAV01000284">
    <property type="protein sequence ID" value="KRO38812.1"/>
    <property type="molecule type" value="Genomic_DNA"/>
</dbReference>
<comment type="caution">
    <text evidence="9">The sequence shown here is derived from an EMBL/GenBank/DDBJ whole genome shotgun (WGS) entry which is preliminary data.</text>
</comment>
<dbReference type="SUPFAM" id="SSF55831">
    <property type="entry name" value="Thymidylate synthase/dCMP hydroxymethylase"/>
    <property type="match status" value="1"/>
</dbReference>
<accession>A0A0R2PLG4</accession>
<dbReference type="GO" id="GO:0006231">
    <property type="term" value="P:dTMP biosynthetic process"/>
    <property type="evidence" value="ECO:0007669"/>
    <property type="project" value="UniProtKB-UniRule"/>
</dbReference>
<evidence type="ECO:0000259" key="8">
    <source>
        <dbReference type="Pfam" id="PF00303"/>
    </source>
</evidence>
<dbReference type="GO" id="GO:0032259">
    <property type="term" value="P:methylation"/>
    <property type="evidence" value="ECO:0007669"/>
    <property type="project" value="UniProtKB-KW"/>
</dbReference>
<dbReference type="Proteomes" id="UP000050874">
    <property type="component" value="Unassembled WGS sequence"/>
</dbReference>
<feature type="binding site" description="in other chain" evidence="6">
    <location>
        <begin position="229"/>
        <end position="231"/>
    </location>
    <ligand>
        <name>dUMP</name>
        <dbReference type="ChEBI" id="CHEBI:246422"/>
        <note>ligand shared between dimeric partners</note>
    </ligand>
</feature>
<dbReference type="NCBIfam" id="NF002497">
    <property type="entry name" value="PRK01827.1-3"/>
    <property type="match status" value="1"/>
</dbReference>
<reference evidence="10" key="1">
    <citation type="submission" date="2015-10" db="EMBL/GenBank/DDBJ databases">
        <title>Metagenome-Assembled Genomes uncover a global brackish microbiome.</title>
        <authorList>
            <person name="Hugerth L.W."/>
            <person name="Larsson J."/>
            <person name="Alneberg J."/>
            <person name="Lindh M.V."/>
            <person name="Legrand C."/>
            <person name="Pinhassi J."/>
            <person name="Andersson A."/>
        </authorList>
    </citation>
    <scope>NUCLEOTIDE SEQUENCE [LARGE SCALE GENOMIC DNA]</scope>
</reference>
<dbReference type="HAMAP" id="MF_00008">
    <property type="entry name" value="Thymidy_synth_bact"/>
    <property type="match status" value="1"/>
</dbReference>
<feature type="binding site" description="in other chain" evidence="6">
    <location>
        <position position="21"/>
    </location>
    <ligand>
        <name>dUMP</name>
        <dbReference type="ChEBI" id="CHEBI:246422"/>
        <note>ligand shared between dimeric partners</note>
    </ligand>
</feature>
<evidence type="ECO:0000256" key="1">
    <source>
        <dbReference type="ARBA" id="ARBA00011947"/>
    </source>
</evidence>
<comment type="catalytic activity">
    <reaction evidence="6">
        <text>dUMP + (6R)-5,10-methylene-5,6,7,8-tetrahydrofolate = 7,8-dihydrofolate + dTMP</text>
        <dbReference type="Rhea" id="RHEA:12104"/>
        <dbReference type="ChEBI" id="CHEBI:15636"/>
        <dbReference type="ChEBI" id="CHEBI:57451"/>
        <dbReference type="ChEBI" id="CHEBI:63528"/>
        <dbReference type="ChEBI" id="CHEBI:246422"/>
        <dbReference type="EC" id="2.1.1.45"/>
    </reaction>
</comment>
<protein>
    <recommendedName>
        <fullName evidence="1 6">Thymidylate synthase</fullName>
        <shortName evidence="6">TS</shortName>
        <shortName evidence="6">TSase</shortName>
        <ecNumber evidence="1 6">2.1.1.45</ecNumber>
    </recommendedName>
</protein>
<dbReference type="GO" id="GO:0006235">
    <property type="term" value="P:dTTP biosynthetic process"/>
    <property type="evidence" value="ECO:0007669"/>
    <property type="project" value="UniProtKB-UniRule"/>
</dbReference>
<dbReference type="PANTHER" id="PTHR11548:SF9">
    <property type="entry name" value="THYMIDYLATE SYNTHASE"/>
    <property type="match status" value="1"/>
</dbReference>
<evidence type="ECO:0000256" key="3">
    <source>
        <dbReference type="ARBA" id="ARBA00022603"/>
    </source>
</evidence>
<feature type="domain" description="Thymidylate synthase/dCMP hydroxymethylase" evidence="8">
    <location>
        <begin position="2"/>
        <end position="288"/>
    </location>
</feature>
<dbReference type="InterPro" id="IPR045097">
    <property type="entry name" value="Thymidate_synth/dCMP_Mease"/>
</dbReference>
<dbReference type="InterPro" id="IPR023451">
    <property type="entry name" value="Thymidate_synth/dCMP_Mease_dom"/>
</dbReference>
<dbReference type="Pfam" id="PF00303">
    <property type="entry name" value="Thymidylat_synt"/>
    <property type="match status" value="1"/>
</dbReference>
<name>A0A0R2PLG4_9GAMM</name>
<gene>
    <name evidence="6" type="primary">thyA</name>
    <name evidence="9" type="ORF">ABR63_02600</name>
</gene>
<comment type="subunit">
    <text evidence="6">Homodimer.</text>
</comment>
<dbReference type="EC" id="2.1.1.45" evidence="1 6"/>
<dbReference type="PRINTS" id="PR00108">
    <property type="entry name" value="THYMDSNTHASE"/>
</dbReference>
<sequence>MKQYLELLEYILENGESRDDRTGTGVLSSFGHQLRFNLRDGFPAVTTKTLAWKGVVSELLWFLEGSDDERRLAEIRFQKKREDLTDLQKFSTIWTDNADNQGVTLGYTNSNIVKKLGPIYGVQWRDWGGKDQVKELIAGLRSNPMGRRHIVSAWNVGQLDLMALPPCHVMSQFYVSTNGRLSCQMYQRSADMFLGVPFNIASYALLQSILANILNLEVGDFVHTFGDAHIYKNTIDQAREQLTREPKKLPQLIMPNIESIEDIDALSIDDFVLDGYESHPAIKAPMAI</sequence>
<evidence type="ECO:0000256" key="6">
    <source>
        <dbReference type="HAMAP-Rule" id="MF_00008"/>
    </source>
</evidence>
<evidence type="ECO:0000256" key="2">
    <source>
        <dbReference type="ARBA" id="ARBA00022490"/>
    </source>
</evidence>
<feature type="binding site" description="in other chain" evidence="6">
    <location>
        <begin position="188"/>
        <end position="191"/>
    </location>
    <ligand>
        <name>dUMP</name>
        <dbReference type="ChEBI" id="CHEBI:246422"/>
        <note>ligand shared between dimeric partners</note>
    </ligand>
</feature>
<evidence type="ECO:0000256" key="4">
    <source>
        <dbReference type="ARBA" id="ARBA00022679"/>
    </source>
</evidence>
<dbReference type="InterPro" id="IPR000398">
    <property type="entry name" value="Thymidylate_synthase"/>
</dbReference>
<dbReference type="AlphaFoldDB" id="A0A0R2PLG4"/>